<dbReference type="AlphaFoldDB" id="A0A369UIU6"/>
<keyword evidence="2" id="KW-1185">Reference proteome</keyword>
<dbReference type="EMBL" id="QQAH01000018">
    <property type="protein sequence ID" value="RDD80273.1"/>
    <property type="molecule type" value="Genomic_DNA"/>
</dbReference>
<evidence type="ECO:0008006" key="3">
    <source>
        <dbReference type="Google" id="ProtNLM"/>
    </source>
</evidence>
<comment type="caution">
    <text evidence="1">The sequence shown here is derived from an EMBL/GenBank/DDBJ whole genome shotgun (WGS) entry which is preliminary data.</text>
</comment>
<gene>
    <name evidence="1" type="ORF">DVJ77_17610</name>
</gene>
<name>A0A369UIU6_9GAMM</name>
<evidence type="ECO:0000313" key="2">
    <source>
        <dbReference type="Proteomes" id="UP000253782"/>
    </source>
</evidence>
<reference evidence="1 2" key="1">
    <citation type="submission" date="2018-07" db="EMBL/GenBank/DDBJ databases">
        <title>Dyella tabacisoli L4-6T, whole genome shotgun sequence.</title>
        <authorList>
            <person name="Zhou X.-K."/>
            <person name="Li W.-J."/>
            <person name="Duan Y.-Q."/>
        </authorList>
    </citation>
    <scope>NUCLEOTIDE SEQUENCE [LARGE SCALE GENOMIC DNA]</scope>
    <source>
        <strain evidence="1 2">L4-6</strain>
    </source>
</reference>
<accession>A0A369UIU6</accession>
<dbReference type="Proteomes" id="UP000253782">
    <property type="component" value="Unassembled WGS sequence"/>
</dbReference>
<organism evidence="1 2">
    <name type="scientific">Dyella tabacisoli</name>
    <dbReference type="NCBI Taxonomy" id="2282381"/>
    <lineage>
        <taxon>Bacteria</taxon>
        <taxon>Pseudomonadati</taxon>
        <taxon>Pseudomonadota</taxon>
        <taxon>Gammaproteobacteria</taxon>
        <taxon>Lysobacterales</taxon>
        <taxon>Rhodanobacteraceae</taxon>
        <taxon>Dyella</taxon>
    </lineage>
</organism>
<sequence>MDHSHWPFARRRSATAAFVCLIGTMLIGAPVQAQVGNTVYEAVNARPGDIVLQRNVAPRIAYRTSSPGMAEIVDPSPRSQIAQTLGTNELSDADYSSMGAGTTLNSSQQTSVASAVGNALGHTLGAGPGNQGIGGNMMAGPMGAISGTTRGVGDQVTGALAQLPMLSQPPSVGH</sequence>
<proteinExistence type="predicted"/>
<dbReference type="RefSeq" id="WP_114846842.1">
    <property type="nucleotide sequence ID" value="NZ_JBHSPE010000012.1"/>
</dbReference>
<protein>
    <recommendedName>
        <fullName evidence="3">Fap</fullName>
    </recommendedName>
</protein>
<evidence type="ECO:0000313" key="1">
    <source>
        <dbReference type="EMBL" id="RDD80273.1"/>
    </source>
</evidence>
<dbReference type="OrthoDB" id="5975809at2"/>